<reference evidence="7" key="2">
    <citation type="journal article" date="2014" name="ISME J.">
        <title>Microbial stratification in low pH oxic and suboxic macroscopic growths along an acid mine drainage.</title>
        <authorList>
            <person name="Mendez-Garcia C."/>
            <person name="Mesa V."/>
            <person name="Sprenger R.R."/>
            <person name="Richter M."/>
            <person name="Diez M.S."/>
            <person name="Solano J."/>
            <person name="Bargiela R."/>
            <person name="Golyshina O.V."/>
            <person name="Manteca A."/>
            <person name="Ramos J.L."/>
            <person name="Gallego J.R."/>
            <person name="Llorente I."/>
            <person name="Martins Dos Santos V.A."/>
            <person name="Jensen O.N."/>
            <person name="Pelaez A.I."/>
            <person name="Sanchez J."/>
            <person name="Ferrer M."/>
        </authorList>
    </citation>
    <scope>NUCLEOTIDE SEQUENCE</scope>
</reference>
<gene>
    <name evidence="7" type="ORF">B1A_07897</name>
    <name evidence="8" type="ORF">B1B_00200</name>
</gene>
<evidence type="ECO:0000256" key="1">
    <source>
        <dbReference type="ARBA" id="ARBA00004651"/>
    </source>
</evidence>
<protein>
    <submittedName>
        <fullName evidence="7">Protein belonging to Uncharacterized protein family UPF0005</fullName>
    </submittedName>
</protein>
<accession>T1B265</accession>
<keyword evidence="5 6" id="KW-0472">Membrane</keyword>
<organism evidence="7">
    <name type="scientific">mine drainage metagenome</name>
    <dbReference type="NCBI Taxonomy" id="410659"/>
    <lineage>
        <taxon>unclassified sequences</taxon>
        <taxon>metagenomes</taxon>
        <taxon>ecological metagenomes</taxon>
    </lineage>
</organism>
<dbReference type="EMBL" id="AUZX01005656">
    <property type="protein sequence ID" value="EQD66956.1"/>
    <property type="molecule type" value="Genomic_DNA"/>
</dbReference>
<evidence type="ECO:0000256" key="6">
    <source>
        <dbReference type="SAM" id="Phobius"/>
    </source>
</evidence>
<dbReference type="EMBL" id="AUZY01000154">
    <property type="protein sequence ID" value="EQD79456.1"/>
    <property type="molecule type" value="Genomic_DNA"/>
</dbReference>
<comment type="subcellular location">
    <subcellularLocation>
        <location evidence="1">Cell membrane</location>
        <topology evidence="1">Multi-pass membrane protein</topology>
    </subcellularLocation>
</comment>
<keyword evidence="2" id="KW-1003">Cell membrane</keyword>
<evidence type="ECO:0000256" key="5">
    <source>
        <dbReference type="ARBA" id="ARBA00023136"/>
    </source>
</evidence>
<dbReference type="PANTHER" id="PTHR23291">
    <property type="entry name" value="BAX INHIBITOR-RELATED"/>
    <property type="match status" value="1"/>
</dbReference>
<dbReference type="InterPro" id="IPR006214">
    <property type="entry name" value="Bax_inhibitor_1-related"/>
</dbReference>
<keyword evidence="4 6" id="KW-1133">Transmembrane helix</keyword>
<name>T1B265_9ZZZZ</name>
<dbReference type="PANTHER" id="PTHR23291:SF115">
    <property type="entry name" value="MODULATOR OF FTSH PROTEASE YCCA"/>
    <property type="match status" value="1"/>
</dbReference>
<feature type="transmembrane region" description="Helical" evidence="6">
    <location>
        <begin position="78"/>
        <end position="104"/>
    </location>
</feature>
<dbReference type="AlphaFoldDB" id="T1B265"/>
<feature type="transmembrane region" description="Helical" evidence="6">
    <location>
        <begin position="53"/>
        <end position="71"/>
    </location>
</feature>
<dbReference type="Pfam" id="PF01027">
    <property type="entry name" value="Bax1-I"/>
    <property type="match status" value="1"/>
</dbReference>
<evidence type="ECO:0000313" key="7">
    <source>
        <dbReference type="EMBL" id="EQD66956.1"/>
    </source>
</evidence>
<reference evidence="7" key="1">
    <citation type="submission" date="2013-08" db="EMBL/GenBank/DDBJ databases">
        <authorList>
            <person name="Mendez C."/>
            <person name="Richter M."/>
            <person name="Ferrer M."/>
            <person name="Sanchez J."/>
        </authorList>
    </citation>
    <scope>NUCLEOTIDE SEQUENCE</scope>
</reference>
<evidence type="ECO:0000256" key="3">
    <source>
        <dbReference type="ARBA" id="ARBA00022692"/>
    </source>
</evidence>
<feature type="transmembrane region" description="Helical" evidence="6">
    <location>
        <begin position="27"/>
        <end position="47"/>
    </location>
</feature>
<comment type="caution">
    <text evidence="7">The sequence shown here is derived from an EMBL/GenBank/DDBJ whole genome shotgun (WGS) entry which is preliminary data.</text>
</comment>
<dbReference type="GO" id="GO:0005886">
    <property type="term" value="C:plasma membrane"/>
    <property type="evidence" value="ECO:0007669"/>
    <property type="project" value="UniProtKB-SubCell"/>
</dbReference>
<evidence type="ECO:0000256" key="4">
    <source>
        <dbReference type="ARBA" id="ARBA00022989"/>
    </source>
</evidence>
<keyword evidence="3 6" id="KW-0812">Transmembrane</keyword>
<proteinExistence type="predicted"/>
<sequence>MSRQFYFPEIPGSAPVVRTNELVRKTYALLAATLLVTALAAVLGMGLDFPYQHPFILMILAFGALFVVLFTGAKQSPLALPFVFVFTGLVGLSLGPMLAVTLALSNGPLIVAEASIGTAAIFGGLSLYAWISKRDFSFMAGFLFVGLIIVILASIANFFLGMPVLQMAIASAALFIFSGYTLIDTSRLVRGGETNSIFITVSLYLDVVNIFLSLLQLLNFLQGRRR</sequence>
<feature type="transmembrane region" description="Helical" evidence="6">
    <location>
        <begin position="165"/>
        <end position="183"/>
    </location>
</feature>
<evidence type="ECO:0000313" key="8">
    <source>
        <dbReference type="EMBL" id="EQD79456.1"/>
    </source>
</evidence>
<feature type="transmembrane region" description="Helical" evidence="6">
    <location>
        <begin position="138"/>
        <end position="159"/>
    </location>
</feature>
<feature type="transmembrane region" description="Helical" evidence="6">
    <location>
        <begin position="110"/>
        <end position="131"/>
    </location>
</feature>
<evidence type="ECO:0000256" key="2">
    <source>
        <dbReference type="ARBA" id="ARBA00022475"/>
    </source>
</evidence>
<feature type="transmembrane region" description="Helical" evidence="6">
    <location>
        <begin position="195"/>
        <end position="218"/>
    </location>
</feature>